<name>A0A543K6U1_9MICO</name>
<dbReference type="AlphaFoldDB" id="A0A543K6U1"/>
<dbReference type="EMBL" id="VFPU01000003">
    <property type="protein sequence ID" value="TQM90754.1"/>
    <property type="molecule type" value="Genomic_DNA"/>
</dbReference>
<evidence type="ECO:0000256" key="9">
    <source>
        <dbReference type="HAMAP-Rule" id="MF_00625"/>
    </source>
</evidence>
<dbReference type="SUPFAM" id="SSF55326">
    <property type="entry name" value="PurM N-terminal domain-like"/>
    <property type="match status" value="1"/>
</dbReference>
<keyword evidence="5 9" id="KW-0418">Kinase</keyword>
<evidence type="ECO:0000256" key="4">
    <source>
        <dbReference type="ARBA" id="ARBA00022741"/>
    </source>
</evidence>
<gene>
    <name evidence="9" type="primary">selD</name>
    <name evidence="12" type="ORF">FB476_3138</name>
</gene>
<evidence type="ECO:0000259" key="10">
    <source>
        <dbReference type="Pfam" id="PF00586"/>
    </source>
</evidence>
<comment type="cofactor">
    <cofactor evidence="9">
        <name>Mg(2+)</name>
        <dbReference type="ChEBI" id="CHEBI:18420"/>
    </cofactor>
    <text evidence="9">Binds 1 Mg(2+) ion per monomer.</text>
</comment>
<dbReference type="Pfam" id="PF02769">
    <property type="entry name" value="AIRS_C"/>
    <property type="match status" value="1"/>
</dbReference>
<dbReference type="GO" id="GO:0005524">
    <property type="term" value="F:ATP binding"/>
    <property type="evidence" value="ECO:0007669"/>
    <property type="project" value="UniProtKB-UniRule"/>
</dbReference>
<evidence type="ECO:0000256" key="1">
    <source>
        <dbReference type="ARBA" id="ARBA00008026"/>
    </source>
</evidence>
<dbReference type="PIRSF" id="PIRSF036407">
    <property type="entry name" value="Selenphspht_syn"/>
    <property type="match status" value="1"/>
</dbReference>
<protein>
    <recommendedName>
        <fullName evidence="9">Selenide, water dikinase</fullName>
        <ecNumber evidence="9">2.7.9.3</ecNumber>
    </recommendedName>
    <alternativeName>
        <fullName evidence="9">Selenium donor protein</fullName>
    </alternativeName>
    <alternativeName>
        <fullName evidence="9">Selenophosphate synthase</fullName>
    </alternativeName>
</protein>
<keyword evidence="13" id="KW-1185">Reference proteome</keyword>
<dbReference type="NCBIfam" id="NF002098">
    <property type="entry name" value="PRK00943.1"/>
    <property type="match status" value="1"/>
</dbReference>
<feature type="active site" evidence="9">
    <location>
        <position position="15"/>
    </location>
</feature>
<keyword evidence="6 9" id="KW-0067">ATP-binding</keyword>
<dbReference type="GO" id="GO:0005737">
    <property type="term" value="C:cytoplasm"/>
    <property type="evidence" value="ECO:0007669"/>
    <property type="project" value="TreeGrafter"/>
</dbReference>
<dbReference type="PANTHER" id="PTHR10256:SF0">
    <property type="entry name" value="INACTIVE SELENIDE, WATER DIKINASE-LIKE PROTEIN-RELATED"/>
    <property type="match status" value="1"/>
</dbReference>
<feature type="binding site" description="in other chain" evidence="9">
    <location>
        <position position="18"/>
    </location>
    <ligand>
        <name>ATP</name>
        <dbReference type="ChEBI" id="CHEBI:30616"/>
        <note>ligand shared between dimeric partners</note>
    </ligand>
</feature>
<feature type="binding site" description="in other chain" evidence="9">
    <location>
        <position position="91"/>
    </location>
    <ligand>
        <name>ATP</name>
        <dbReference type="ChEBI" id="CHEBI:30616"/>
        <note>ligand shared between dimeric partners</note>
    </ligand>
</feature>
<comment type="caution">
    <text evidence="12">The sequence shown here is derived from an EMBL/GenBank/DDBJ whole genome shotgun (WGS) entry which is preliminary data.</text>
</comment>
<feature type="binding site" evidence="9">
    <location>
        <position position="224"/>
    </location>
    <ligand>
        <name>Mg(2+)</name>
        <dbReference type="ChEBI" id="CHEBI:18420"/>
    </ligand>
</feature>
<keyword evidence="2 9" id="KW-0808">Transferase</keyword>
<feature type="binding site" evidence="9">
    <location>
        <position position="51"/>
    </location>
    <ligand>
        <name>Mg(2+)</name>
        <dbReference type="ChEBI" id="CHEBI:18420"/>
    </ligand>
</feature>
<feature type="domain" description="PurM-like C-terminal" evidence="11">
    <location>
        <begin position="170"/>
        <end position="254"/>
    </location>
</feature>
<dbReference type="EC" id="2.7.9.3" evidence="9"/>
<dbReference type="GO" id="GO:0004756">
    <property type="term" value="F:selenide, water dikinase activity"/>
    <property type="evidence" value="ECO:0007669"/>
    <property type="project" value="UniProtKB-UniRule"/>
</dbReference>
<dbReference type="InterPro" id="IPR036921">
    <property type="entry name" value="PurM-like_N_sf"/>
</dbReference>
<dbReference type="Gene3D" id="3.90.650.10">
    <property type="entry name" value="PurM-like C-terminal domain"/>
    <property type="match status" value="1"/>
</dbReference>
<keyword evidence="3 9" id="KW-0479">Metal-binding</keyword>
<evidence type="ECO:0000256" key="8">
    <source>
        <dbReference type="ARBA" id="ARBA00023266"/>
    </source>
</evidence>
<keyword evidence="8 9" id="KW-0711">Selenium</keyword>
<dbReference type="InterPro" id="IPR004536">
    <property type="entry name" value="SPS/SelD"/>
</dbReference>
<evidence type="ECO:0000256" key="2">
    <source>
        <dbReference type="ARBA" id="ARBA00022679"/>
    </source>
</evidence>
<feature type="site" description="Important for catalytic activity" evidence="9">
    <location>
        <position position="18"/>
    </location>
</feature>
<reference evidence="12 13" key="1">
    <citation type="submission" date="2019-06" db="EMBL/GenBank/DDBJ databases">
        <title>Sequencing the genomes of 1000 actinobacteria strains.</title>
        <authorList>
            <person name="Klenk H.-P."/>
        </authorList>
    </citation>
    <scope>NUCLEOTIDE SEQUENCE [LARGE SCALE GENOMIC DNA]</scope>
    <source>
        <strain evidence="12 13">DSM 12362</strain>
    </source>
</reference>
<feature type="domain" description="PurM-like N-terminal" evidence="10">
    <location>
        <begin position="49"/>
        <end position="156"/>
    </location>
</feature>
<dbReference type="InterPro" id="IPR016188">
    <property type="entry name" value="PurM-like_N"/>
</dbReference>
<dbReference type="InterPro" id="IPR023061">
    <property type="entry name" value="SelD_I"/>
</dbReference>
<dbReference type="GO" id="GO:0016260">
    <property type="term" value="P:selenocysteine biosynthetic process"/>
    <property type="evidence" value="ECO:0007669"/>
    <property type="project" value="InterPro"/>
</dbReference>
<feature type="binding site" evidence="9">
    <location>
        <position position="91"/>
    </location>
    <ligand>
        <name>Mg(2+)</name>
        <dbReference type="ChEBI" id="CHEBI:18420"/>
    </ligand>
</feature>
<feature type="binding site" description="in other chain" evidence="9">
    <location>
        <begin position="48"/>
        <end position="50"/>
    </location>
    <ligand>
        <name>ATP</name>
        <dbReference type="ChEBI" id="CHEBI:30616"/>
        <note>ligand shared between dimeric partners</note>
    </ligand>
</feature>
<evidence type="ECO:0000256" key="3">
    <source>
        <dbReference type="ARBA" id="ARBA00022723"/>
    </source>
</evidence>
<dbReference type="RefSeq" id="WP_141821104.1">
    <property type="nucleotide sequence ID" value="NZ_BAAAIL010000005.1"/>
</dbReference>
<dbReference type="HAMAP" id="MF_00625">
    <property type="entry name" value="SelD"/>
    <property type="match status" value="1"/>
</dbReference>
<organism evidence="12 13">
    <name type="scientific">Ornithinimicrobium humiphilum</name>
    <dbReference type="NCBI Taxonomy" id="125288"/>
    <lineage>
        <taxon>Bacteria</taxon>
        <taxon>Bacillati</taxon>
        <taxon>Actinomycetota</taxon>
        <taxon>Actinomycetes</taxon>
        <taxon>Micrococcales</taxon>
        <taxon>Ornithinimicrobiaceae</taxon>
        <taxon>Ornithinimicrobium</taxon>
    </lineage>
</organism>
<sequence length="332" mass="33659">MQPLRLTQLARGGGCACKIPAGELEDLVAGLRGVDPAIGADVLVGLDDGDDAAAVRVEGGIAVISTADFFTPVVDDPYDWGRIAAANALSDVYAMGGTPVMAINLVGWPREALDQGLLREVLQGGLDVASVAGCPVLGGHSIDAPEPVYGMAVTGTADPDRLLRNDAAEPGLPISLTKPLGVGVLNNRAKATGDVSADAVASMVRLNRDASLAALAAGARAATDVTGFGLLGHLYKMCRASRVTARIDSAAVPYLPGARAALAAGHVPGGSRRNLDWVRPHLVPRVGEDELLLLADAQTSGGLLVVGEVPGAPVVGETLPVDALGGAMVEVV</sequence>
<comment type="catalytic activity">
    <reaction evidence="9">
        <text>hydrogenselenide + ATP + H2O = selenophosphate + AMP + phosphate + 2 H(+)</text>
        <dbReference type="Rhea" id="RHEA:18737"/>
        <dbReference type="ChEBI" id="CHEBI:15377"/>
        <dbReference type="ChEBI" id="CHEBI:15378"/>
        <dbReference type="ChEBI" id="CHEBI:16144"/>
        <dbReference type="ChEBI" id="CHEBI:29317"/>
        <dbReference type="ChEBI" id="CHEBI:30616"/>
        <dbReference type="ChEBI" id="CHEBI:43474"/>
        <dbReference type="ChEBI" id="CHEBI:456215"/>
        <dbReference type="EC" id="2.7.9.3"/>
    </reaction>
</comment>
<dbReference type="Proteomes" id="UP000315133">
    <property type="component" value="Unassembled WGS sequence"/>
</dbReference>
<evidence type="ECO:0000259" key="11">
    <source>
        <dbReference type="Pfam" id="PF02769"/>
    </source>
</evidence>
<feature type="binding site" evidence="9">
    <location>
        <begin position="139"/>
        <end position="141"/>
    </location>
    <ligand>
        <name>ATP</name>
        <dbReference type="ChEBI" id="CHEBI:30616"/>
        <note>ligand shared between dimeric partners</note>
    </ligand>
</feature>
<comment type="function">
    <text evidence="9">Synthesizes selenophosphate from selenide and ATP.</text>
</comment>
<accession>A0A543K6U1</accession>
<dbReference type="PANTHER" id="PTHR10256">
    <property type="entry name" value="SELENIDE, WATER DIKINASE"/>
    <property type="match status" value="1"/>
</dbReference>
<comment type="subunit">
    <text evidence="9">Homodimer.</text>
</comment>
<keyword evidence="4 9" id="KW-0547">Nucleotide-binding</keyword>
<feature type="binding site" description="in other chain" evidence="9">
    <location>
        <position position="68"/>
    </location>
    <ligand>
        <name>ATP</name>
        <dbReference type="ChEBI" id="CHEBI:30616"/>
        <note>ligand shared between dimeric partners</note>
    </ligand>
</feature>
<dbReference type="InterPro" id="IPR036676">
    <property type="entry name" value="PurM-like_C_sf"/>
</dbReference>
<evidence type="ECO:0000256" key="7">
    <source>
        <dbReference type="ARBA" id="ARBA00022842"/>
    </source>
</evidence>
<dbReference type="SUPFAM" id="SSF56042">
    <property type="entry name" value="PurM C-terminal domain-like"/>
    <property type="match status" value="1"/>
</dbReference>
<dbReference type="FunFam" id="3.30.1330.10:FF:000003">
    <property type="entry name" value="Selenide, water dikinase"/>
    <property type="match status" value="1"/>
</dbReference>
<dbReference type="Pfam" id="PF00586">
    <property type="entry name" value="AIRS"/>
    <property type="match status" value="1"/>
</dbReference>
<evidence type="ECO:0000313" key="12">
    <source>
        <dbReference type="EMBL" id="TQM90754.1"/>
    </source>
</evidence>
<keyword evidence="7 9" id="KW-0460">Magnesium</keyword>
<evidence type="ECO:0000313" key="13">
    <source>
        <dbReference type="Proteomes" id="UP000315133"/>
    </source>
</evidence>
<dbReference type="GO" id="GO:0000287">
    <property type="term" value="F:magnesium ion binding"/>
    <property type="evidence" value="ECO:0007669"/>
    <property type="project" value="UniProtKB-UniRule"/>
</dbReference>
<proteinExistence type="inferred from homology"/>
<dbReference type="CDD" id="cd02195">
    <property type="entry name" value="SelD"/>
    <property type="match status" value="1"/>
</dbReference>
<dbReference type="Gene3D" id="3.30.1330.10">
    <property type="entry name" value="PurM-like, N-terminal domain"/>
    <property type="match status" value="1"/>
</dbReference>
<comment type="similarity">
    <text evidence="1 9">Belongs to the selenophosphate synthase 1 family. Class I subfamily.</text>
</comment>
<dbReference type="OrthoDB" id="9767928at2"/>
<evidence type="ECO:0000256" key="5">
    <source>
        <dbReference type="ARBA" id="ARBA00022777"/>
    </source>
</evidence>
<dbReference type="InterPro" id="IPR010918">
    <property type="entry name" value="PurM-like_C_dom"/>
</dbReference>
<dbReference type="NCBIfam" id="TIGR00476">
    <property type="entry name" value="selD"/>
    <property type="match status" value="1"/>
</dbReference>
<evidence type="ECO:0000256" key="6">
    <source>
        <dbReference type="ARBA" id="ARBA00022840"/>
    </source>
</evidence>